<sequence>MSHSLAPALAHSRYLQRLFAQNPTLADTTLSQMSRPFLRAEMDEWLSQRPSQDEAGLKVSLRLLRQAVMARLIGRELAGLSDLYEVMATTSDLAEAAIAACLKLLDQPHERYGQPIGADSGTTQRLIVVGMGKLGGRELNVSSDIDLIFVYPEDGETDGPRPVSNHEYFSRIGKQLIALLHDPTLDGFVFRVDMRLRPYGDSGPLVSSFAALENYFYTQGREWERYAWIKGRPLSGDQEGLMQIVRPFIYRKYLDYGAYGSMRDLHAQIQREVIRRDLADNIKLGPGGIREVEFIAQVFQLIRGGRNRALQVRPTQPVLAELAEQGLIGQEMRQELNAAYVFLRNLEHRLQYLDDAQTQTLPGNDEDRQRIAHSMGCSSWQDCLGALDQHRSRVSRYFEQVFMLPQADGESVHPLTGLWLDIQTTDHATHRLKQLGYAESAEMQRQLAAIASSHRYQTLGDKSRRKIDALIPPLIEVAASFSNPDATLTRILRFLETISRREAYLALLTEHPQTLRRLASLYSASPWVSDYLNTHPILLDELLDARILYSAPDWPKLAANLRSELEAHAGDAEAQMDLLRHFQHTQIFRLVAQDLAEHYTVEALSDQLSALADLMLTLSIERCWAELPSKHREHPNFAIIGYGKLGGKELGYGSDLDLIFIYDDTAPEAAEQYARLAKRINNWLTTATPAGQLYDIDLRLRPNGASGLLVSSIEAFSHYQQKEAWVWEHQALTRARYAAGDVNVGERFETIRREVLMQKRDPEQLAAEVLSMRNRMLATHPPHPTDIKHVRGGIVDVEFIVQYLVLAHAEAAPDLTRNSGNIALLGTAVDHGLIPAKLGLEGQTAYREFRRIQHTQRLDGTSVVLTTQPVIAGLLHSVQELWLHVFGQDALHG</sequence>
<evidence type="ECO:0000256" key="1">
    <source>
        <dbReference type="ARBA" id="ARBA00022679"/>
    </source>
</evidence>
<dbReference type="Pfam" id="PF03710">
    <property type="entry name" value="GlnE"/>
    <property type="match status" value="2"/>
</dbReference>
<feature type="region of interest" description="Adenylyl removase" evidence="7">
    <location>
        <begin position="1"/>
        <end position="406"/>
    </location>
</feature>
<proteinExistence type="inferred from homology"/>
<evidence type="ECO:0000256" key="4">
    <source>
        <dbReference type="ARBA" id="ARBA00022840"/>
    </source>
</evidence>
<protein>
    <recommendedName>
        <fullName evidence="7">Bifunctional glutamine synthetase adenylyltransferase/adenylyl-removing enzyme</fullName>
    </recommendedName>
    <alternativeName>
        <fullName evidence="7">ATP:glutamine synthetase adenylyltransferase</fullName>
    </alternativeName>
    <alternativeName>
        <fullName evidence="7">ATase</fullName>
    </alternativeName>
    <domain>
        <recommendedName>
            <fullName evidence="7">Glutamine synthetase adenylyl-L-tyrosine phosphorylase</fullName>
            <ecNumber evidence="7">2.7.7.89</ecNumber>
        </recommendedName>
        <alternativeName>
            <fullName evidence="7">Adenylyl removase</fullName>
            <shortName evidence="7">AR</shortName>
            <shortName evidence="7">AT-N</shortName>
        </alternativeName>
    </domain>
    <domain>
        <recommendedName>
            <fullName evidence="7">Glutamine synthetase adenylyl transferase</fullName>
            <ecNumber evidence="7">2.7.7.42</ecNumber>
        </recommendedName>
        <alternativeName>
            <fullName evidence="7">Adenylyl transferase</fullName>
            <shortName evidence="7">AT</shortName>
            <shortName evidence="7">AT-C</shortName>
        </alternativeName>
    </domain>
</protein>
<dbReference type="SUPFAM" id="SSF81301">
    <property type="entry name" value="Nucleotidyltransferase"/>
    <property type="match status" value="2"/>
</dbReference>
<dbReference type="EC" id="2.7.7.89" evidence="7"/>
<dbReference type="GO" id="GO:0047388">
    <property type="term" value="F:[glutamine synthetase]-adenylyl-L-tyrosine phosphorylase activity"/>
    <property type="evidence" value="ECO:0007669"/>
    <property type="project" value="UniProtKB-EC"/>
</dbReference>
<dbReference type="RefSeq" id="WP_284102417.1">
    <property type="nucleotide sequence ID" value="NZ_JARRAF010000031.1"/>
</dbReference>
<evidence type="ECO:0000259" key="9">
    <source>
        <dbReference type="Pfam" id="PF08335"/>
    </source>
</evidence>
<keyword evidence="11" id="KW-1185">Reference proteome</keyword>
<dbReference type="GO" id="GO:0016874">
    <property type="term" value="F:ligase activity"/>
    <property type="evidence" value="ECO:0007669"/>
    <property type="project" value="UniProtKB-KW"/>
</dbReference>
<dbReference type="Pfam" id="PF08335">
    <property type="entry name" value="GlnD_UR_UTase"/>
    <property type="match status" value="1"/>
</dbReference>
<gene>
    <name evidence="7 10" type="primary">glnE</name>
    <name evidence="10" type="ORF">PZA18_18830</name>
</gene>
<comment type="catalytic activity">
    <reaction evidence="7">
        <text>[glutamine synthetase]-O(4)-(5'-adenylyl)-L-tyrosine + phosphate = [glutamine synthetase]-L-tyrosine + ADP</text>
        <dbReference type="Rhea" id="RHEA:43716"/>
        <dbReference type="Rhea" id="RHEA-COMP:10660"/>
        <dbReference type="Rhea" id="RHEA-COMP:10661"/>
        <dbReference type="ChEBI" id="CHEBI:43474"/>
        <dbReference type="ChEBI" id="CHEBI:46858"/>
        <dbReference type="ChEBI" id="CHEBI:83624"/>
        <dbReference type="ChEBI" id="CHEBI:456216"/>
        <dbReference type="EC" id="2.7.7.89"/>
    </reaction>
</comment>
<dbReference type="Gene3D" id="1.20.120.330">
    <property type="entry name" value="Nucleotidyltransferases domain 2"/>
    <property type="match status" value="2"/>
</dbReference>
<keyword evidence="4 7" id="KW-0067">ATP-binding</keyword>
<keyword evidence="5 7" id="KW-0460">Magnesium</keyword>
<dbReference type="PANTHER" id="PTHR30621">
    <property type="entry name" value="GLUTAMINE SYNTHETASE ADENYLYLTRANSFERASE"/>
    <property type="match status" value="1"/>
</dbReference>
<keyword evidence="2 7" id="KW-0548">Nucleotidyltransferase</keyword>
<feature type="domain" description="Glutamate-ammonia ligase adenylyltransferase repeated" evidence="8">
    <location>
        <begin position="516"/>
        <end position="750"/>
    </location>
</feature>
<feature type="region of interest" description="Adenylyl transferase" evidence="7">
    <location>
        <begin position="416"/>
        <end position="893"/>
    </location>
</feature>
<comment type="catalytic activity">
    <reaction evidence="7">
        <text>[glutamine synthetase]-L-tyrosine + ATP = [glutamine synthetase]-O(4)-(5'-adenylyl)-L-tyrosine + diphosphate</text>
        <dbReference type="Rhea" id="RHEA:18589"/>
        <dbReference type="Rhea" id="RHEA-COMP:10660"/>
        <dbReference type="Rhea" id="RHEA-COMP:10661"/>
        <dbReference type="ChEBI" id="CHEBI:30616"/>
        <dbReference type="ChEBI" id="CHEBI:33019"/>
        <dbReference type="ChEBI" id="CHEBI:46858"/>
        <dbReference type="ChEBI" id="CHEBI:83624"/>
        <dbReference type="EC" id="2.7.7.42"/>
    </reaction>
</comment>
<reference evidence="10" key="1">
    <citation type="submission" date="2023-03" db="EMBL/GenBank/DDBJ databases">
        <title>Chitinimonas shenzhenensis gen. nov., sp. nov., a novel member of family Burkholderiaceae isolated from activated sludge collected in Shen Zhen, China.</title>
        <authorList>
            <person name="Wang X."/>
        </authorList>
    </citation>
    <scope>NUCLEOTIDE SEQUENCE</scope>
    <source>
        <strain evidence="10">DQS-5</strain>
    </source>
</reference>
<dbReference type="NCBIfam" id="NF008292">
    <property type="entry name" value="PRK11072.1"/>
    <property type="match status" value="1"/>
</dbReference>
<dbReference type="InterPro" id="IPR043519">
    <property type="entry name" value="NT_sf"/>
</dbReference>
<dbReference type="SUPFAM" id="SSF81593">
    <property type="entry name" value="Nucleotidyltransferase substrate binding subunit/domain"/>
    <property type="match status" value="2"/>
</dbReference>
<feature type="domain" description="Glutamate-ammonia ligase adenylyltransferase repeated" evidence="8">
    <location>
        <begin position="4"/>
        <end position="239"/>
    </location>
</feature>
<comment type="function">
    <text evidence="7">Involved in the regulation of glutamine synthetase GlnA, a key enzyme in the process to assimilate ammonia. When cellular nitrogen levels are high, the C-terminal adenylyl transferase (AT) inactivates GlnA by covalent transfer of an adenylyl group from ATP to specific tyrosine residue of GlnA, thus reducing its activity. Conversely, when nitrogen levels are low, the N-terminal adenylyl removase (AR) activates GlnA by removing the adenylyl group by phosphorolysis, increasing its activity. The regulatory region of GlnE binds the signal transduction protein PII (GlnB) which indicates the nitrogen status of the cell.</text>
</comment>
<organism evidence="10 11">
    <name type="scientific">Parachitinimonas caeni</name>
    <dbReference type="NCBI Taxonomy" id="3031301"/>
    <lineage>
        <taxon>Bacteria</taxon>
        <taxon>Pseudomonadati</taxon>
        <taxon>Pseudomonadota</taxon>
        <taxon>Betaproteobacteria</taxon>
        <taxon>Neisseriales</taxon>
        <taxon>Chitinibacteraceae</taxon>
        <taxon>Parachitinimonas</taxon>
    </lineage>
</organism>
<feature type="domain" description="PII-uridylyltransferase/Glutamine-synthetase adenylyltransferase" evidence="9">
    <location>
        <begin position="264"/>
        <end position="402"/>
    </location>
</feature>
<name>A0ABT7E5A8_9NEIS</name>
<dbReference type="Proteomes" id="UP001172778">
    <property type="component" value="Unassembled WGS sequence"/>
</dbReference>
<accession>A0ABT7E5A8</accession>
<dbReference type="Gene3D" id="3.30.460.10">
    <property type="entry name" value="Beta Polymerase, domain 2"/>
    <property type="match status" value="2"/>
</dbReference>
<evidence type="ECO:0000256" key="5">
    <source>
        <dbReference type="ARBA" id="ARBA00022842"/>
    </source>
</evidence>
<dbReference type="Gene3D" id="1.20.120.1510">
    <property type="match status" value="1"/>
</dbReference>
<evidence type="ECO:0000256" key="3">
    <source>
        <dbReference type="ARBA" id="ARBA00022741"/>
    </source>
</evidence>
<keyword evidence="6 7" id="KW-0511">Multifunctional enzyme</keyword>
<keyword evidence="10" id="KW-0436">Ligase</keyword>
<dbReference type="InterPro" id="IPR005190">
    <property type="entry name" value="GlnE_rpt_dom"/>
</dbReference>
<evidence type="ECO:0000256" key="7">
    <source>
        <dbReference type="HAMAP-Rule" id="MF_00802"/>
    </source>
</evidence>
<evidence type="ECO:0000313" key="10">
    <source>
        <dbReference type="EMBL" id="MDK2126102.1"/>
    </source>
</evidence>
<comment type="caution">
    <text evidence="10">The sequence shown here is derived from an EMBL/GenBank/DDBJ whole genome shotgun (WGS) entry which is preliminary data.</text>
</comment>
<keyword evidence="3 7" id="KW-0547">Nucleotide-binding</keyword>
<evidence type="ECO:0000256" key="2">
    <source>
        <dbReference type="ARBA" id="ARBA00022695"/>
    </source>
</evidence>
<comment type="similarity">
    <text evidence="7">Belongs to the GlnE family.</text>
</comment>
<evidence type="ECO:0000256" key="6">
    <source>
        <dbReference type="ARBA" id="ARBA00023268"/>
    </source>
</evidence>
<keyword evidence="1 7" id="KW-0808">Transferase</keyword>
<evidence type="ECO:0000313" key="11">
    <source>
        <dbReference type="Proteomes" id="UP001172778"/>
    </source>
</evidence>
<dbReference type="EMBL" id="JARRAF010000031">
    <property type="protein sequence ID" value="MDK2126102.1"/>
    <property type="molecule type" value="Genomic_DNA"/>
</dbReference>
<dbReference type="PANTHER" id="PTHR30621:SF0">
    <property type="entry name" value="BIFUNCTIONAL GLUTAMINE SYNTHETASE ADENYLYLTRANSFERASE_ADENYLYL-REMOVING ENZYME"/>
    <property type="match status" value="1"/>
</dbReference>
<dbReference type="EC" id="2.7.7.42" evidence="7"/>
<dbReference type="HAMAP" id="MF_00802">
    <property type="entry name" value="GlnE"/>
    <property type="match status" value="1"/>
</dbReference>
<dbReference type="InterPro" id="IPR023057">
    <property type="entry name" value="GlnE"/>
</dbReference>
<comment type="cofactor">
    <cofactor evidence="7">
        <name>Mg(2+)</name>
        <dbReference type="ChEBI" id="CHEBI:18420"/>
    </cofactor>
</comment>
<dbReference type="InterPro" id="IPR013546">
    <property type="entry name" value="PII_UdlTrfase/GS_AdlTrfase"/>
</dbReference>
<dbReference type="GO" id="GO:0008882">
    <property type="term" value="F:[glutamate-ammonia-ligase] adenylyltransferase activity"/>
    <property type="evidence" value="ECO:0007669"/>
    <property type="project" value="UniProtKB-EC"/>
</dbReference>
<dbReference type="CDD" id="cd05401">
    <property type="entry name" value="NT_GlnE_GlnD_like"/>
    <property type="match status" value="2"/>
</dbReference>
<evidence type="ECO:0000259" key="8">
    <source>
        <dbReference type="Pfam" id="PF03710"/>
    </source>
</evidence>